<dbReference type="Proteomes" id="UP001596071">
    <property type="component" value="Unassembled WGS sequence"/>
</dbReference>
<dbReference type="InterPro" id="IPR045225">
    <property type="entry name" value="Uracil/uridine/allantoin_perm"/>
</dbReference>
<comment type="similarity">
    <text evidence="2">Belongs to the purine-cytosine permease (2.A.39) family.</text>
</comment>
<keyword evidence="4 6" id="KW-1133">Transmembrane helix</keyword>
<dbReference type="PANTHER" id="PTHR30618">
    <property type="entry name" value="NCS1 FAMILY PURINE/PYRIMIDINE TRANSPORTER"/>
    <property type="match status" value="1"/>
</dbReference>
<evidence type="ECO:0000256" key="3">
    <source>
        <dbReference type="ARBA" id="ARBA00022692"/>
    </source>
</evidence>
<comment type="subcellular location">
    <subcellularLocation>
        <location evidence="1">Membrane</location>
        <topology evidence="1">Multi-pass membrane protein</topology>
    </subcellularLocation>
</comment>
<organism evidence="7 8">
    <name type="scientific">Sporosarcina koreensis</name>
    <dbReference type="NCBI Taxonomy" id="334735"/>
    <lineage>
        <taxon>Bacteria</taxon>
        <taxon>Bacillati</taxon>
        <taxon>Bacillota</taxon>
        <taxon>Bacilli</taxon>
        <taxon>Bacillales</taxon>
        <taxon>Caryophanaceae</taxon>
        <taxon>Sporosarcina</taxon>
    </lineage>
</organism>
<feature type="transmembrane region" description="Helical" evidence="6">
    <location>
        <begin position="135"/>
        <end position="161"/>
    </location>
</feature>
<evidence type="ECO:0000256" key="6">
    <source>
        <dbReference type="SAM" id="Phobius"/>
    </source>
</evidence>
<dbReference type="RefSeq" id="WP_381441326.1">
    <property type="nucleotide sequence ID" value="NZ_JBHSNP010000002.1"/>
</dbReference>
<protein>
    <submittedName>
        <fullName evidence="7">Cytosine permease</fullName>
    </submittedName>
</protein>
<dbReference type="InterPro" id="IPR001248">
    <property type="entry name" value="Pur-cyt_permease"/>
</dbReference>
<accession>A0ABW0TTA7</accession>
<feature type="transmembrane region" description="Helical" evidence="6">
    <location>
        <begin position="396"/>
        <end position="419"/>
    </location>
</feature>
<feature type="transmembrane region" description="Helical" evidence="6">
    <location>
        <begin position="333"/>
        <end position="358"/>
    </location>
</feature>
<feature type="transmembrane region" description="Helical" evidence="6">
    <location>
        <begin position="477"/>
        <end position="498"/>
    </location>
</feature>
<evidence type="ECO:0000313" key="8">
    <source>
        <dbReference type="Proteomes" id="UP001596071"/>
    </source>
</evidence>
<name>A0ABW0TTA7_9BACL</name>
<feature type="transmembrane region" description="Helical" evidence="6">
    <location>
        <begin position="68"/>
        <end position="101"/>
    </location>
</feature>
<sequence length="500" mass="55064">MVQERIRVTREFDMSQEDIKVTQEEVELFKSRGYDNEDLLPKTKDKRNMKIGNYFTLWMGNLHNIPNYAAAGGFLVLGLAPINIMLALVLGALFTAAFMAFNGKAGSKYGIPFSMHLRATYGEAGAKIPGFLRGIVVAIGWFGLQTFVGSQALLIIFGKLWPGFLEIGGSYTFFGIGMPGLISFIIFWSANLALSISGSSFLNKFNTLLTVLIYVLFISMGIWGVIVGGGFGNILSYSVEGTNQDISPLFAYMMIINAVLAFWAAPGVSAADFTQNATSTKDQMVGQGLSLIIGYVIFVFTSMSILIGSSIHYGMEQWDVLNVINNWGNLPAILFAMLILLLITVNSNATANITPAAYQLTALFPKWINYRRGVIIACLLGFAIMPWKLMENPDSIYTFLNGIGAILGPVSGVMIYQYFFVFKQEINLNELYYDMKDTKAINKFRGINKNAYIATILGVLVSLSGNLIPTFSIFTDLSWISGFITALVSYGILVKFFAKK</sequence>
<dbReference type="PANTHER" id="PTHR30618:SF0">
    <property type="entry name" value="PURINE-URACIL PERMEASE NCS1"/>
    <property type="match status" value="1"/>
</dbReference>
<keyword evidence="8" id="KW-1185">Reference proteome</keyword>
<evidence type="ECO:0000256" key="5">
    <source>
        <dbReference type="ARBA" id="ARBA00023136"/>
    </source>
</evidence>
<dbReference type="NCBIfam" id="NF008476">
    <property type="entry name" value="PRK11375.1"/>
    <property type="match status" value="1"/>
</dbReference>
<evidence type="ECO:0000256" key="4">
    <source>
        <dbReference type="ARBA" id="ARBA00022989"/>
    </source>
</evidence>
<keyword evidence="5 6" id="KW-0472">Membrane</keyword>
<feature type="transmembrane region" description="Helical" evidence="6">
    <location>
        <begin position="249"/>
        <end position="271"/>
    </location>
</feature>
<dbReference type="EMBL" id="JBHSNP010000002">
    <property type="protein sequence ID" value="MFC5601693.1"/>
    <property type="molecule type" value="Genomic_DNA"/>
</dbReference>
<feature type="transmembrane region" description="Helical" evidence="6">
    <location>
        <begin position="451"/>
        <end position="471"/>
    </location>
</feature>
<proteinExistence type="inferred from homology"/>
<feature type="transmembrane region" description="Helical" evidence="6">
    <location>
        <begin position="173"/>
        <end position="196"/>
    </location>
</feature>
<feature type="transmembrane region" description="Helical" evidence="6">
    <location>
        <begin position="208"/>
        <end position="229"/>
    </location>
</feature>
<feature type="transmembrane region" description="Helical" evidence="6">
    <location>
        <begin position="370"/>
        <end position="390"/>
    </location>
</feature>
<feature type="transmembrane region" description="Helical" evidence="6">
    <location>
        <begin position="292"/>
        <end position="313"/>
    </location>
</feature>
<comment type="caution">
    <text evidence="7">The sequence shown here is derived from an EMBL/GenBank/DDBJ whole genome shotgun (WGS) entry which is preliminary data.</text>
</comment>
<dbReference type="Gene3D" id="1.10.4160.10">
    <property type="entry name" value="Hydantoin permease"/>
    <property type="match status" value="1"/>
</dbReference>
<reference evidence="8" key="1">
    <citation type="journal article" date="2019" name="Int. J. Syst. Evol. Microbiol.">
        <title>The Global Catalogue of Microorganisms (GCM) 10K type strain sequencing project: providing services to taxonomists for standard genome sequencing and annotation.</title>
        <authorList>
            <consortium name="The Broad Institute Genomics Platform"/>
            <consortium name="The Broad Institute Genome Sequencing Center for Infectious Disease"/>
            <person name="Wu L."/>
            <person name="Ma J."/>
        </authorList>
    </citation>
    <scope>NUCLEOTIDE SEQUENCE [LARGE SCALE GENOMIC DNA]</scope>
    <source>
        <strain evidence="8">KACC 11299</strain>
    </source>
</reference>
<dbReference type="Pfam" id="PF02133">
    <property type="entry name" value="Transp_cyt_pur"/>
    <property type="match status" value="1"/>
</dbReference>
<evidence type="ECO:0000256" key="2">
    <source>
        <dbReference type="ARBA" id="ARBA00008974"/>
    </source>
</evidence>
<keyword evidence="3 6" id="KW-0812">Transmembrane</keyword>
<evidence type="ECO:0000313" key="7">
    <source>
        <dbReference type="EMBL" id="MFC5601693.1"/>
    </source>
</evidence>
<evidence type="ECO:0000256" key="1">
    <source>
        <dbReference type="ARBA" id="ARBA00004141"/>
    </source>
</evidence>
<gene>
    <name evidence="7" type="ORF">ACFPTP_00235</name>
</gene>